<reference evidence="3" key="1">
    <citation type="journal article" date="2005" name="Nature">
        <title>The map-based sequence of the rice genome.</title>
        <authorList>
            <consortium name="International rice genome sequencing project (IRGSP)"/>
            <person name="Matsumoto T."/>
            <person name="Wu J."/>
            <person name="Kanamori H."/>
            <person name="Katayose Y."/>
            <person name="Fujisawa M."/>
            <person name="Namiki N."/>
            <person name="Mizuno H."/>
            <person name="Yamamoto K."/>
            <person name="Antonio B.A."/>
            <person name="Baba T."/>
            <person name="Sakata K."/>
            <person name="Nagamura Y."/>
            <person name="Aoki H."/>
            <person name="Arikawa K."/>
            <person name="Arita K."/>
            <person name="Bito T."/>
            <person name="Chiden Y."/>
            <person name="Fujitsuka N."/>
            <person name="Fukunaka R."/>
            <person name="Hamada M."/>
            <person name="Harada C."/>
            <person name="Hayashi A."/>
            <person name="Hijishita S."/>
            <person name="Honda M."/>
            <person name="Hosokawa S."/>
            <person name="Ichikawa Y."/>
            <person name="Idonuma A."/>
            <person name="Iijima M."/>
            <person name="Ikeda M."/>
            <person name="Ikeno M."/>
            <person name="Ito K."/>
            <person name="Ito S."/>
            <person name="Ito T."/>
            <person name="Ito Y."/>
            <person name="Ito Y."/>
            <person name="Iwabuchi A."/>
            <person name="Kamiya K."/>
            <person name="Karasawa W."/>
            <person name="Kurita K."/>
            <person name="Katagiri S."/>
            <person name="Kikuta A."/>
            <person name="Kobayashi H."/>
            <person name="Kobayashi N."/>
            <person name="Machita K."/>
            <person name="Maehara T."/>
            <person name="Masukawa M."/>
            <person name="Mizubayashi T."/>
            <person name="Mukai Y."/>
            <person name="Nagasaki H."/>
            <person name="Nagata Y."/>
            <person name="Naito S."/>
            <person name="Nakashima M."/>
            <person name="Nakama Y."/>
            <person name="Nakamichi Y."/>
            <person name="Nakamura M."/>
            <person name="Meguro A."/>
            <person name="Negishi M."/>
            <person name="Ohta I."/>
            <person name="Ohta T."/>
            <person name="Okamoto M."/>
            <person name="Ono N."/>
            <person name="Saji S."/>
            <person name="Sakaguchi M."/>
            <person name="Sakai K."/>
            <person name="Shibata M."/>
            <person name="Shimokawa T."/>
            <person name="Song J."/>
            <person name="Takazaki Y."/>
            <person name="Terasawa K."/>
            <person name="Tsugane M."/>
            <person name="Tsuji K."/>
            <person name="Ueda S."/>
            <person name="Waki K."/>
            <person name="Yamagata H."/>
            <person name="Yamamoto M."/>
            <person name="Yamamoto S."/>
            <person name="Yamane H."/>
            <person name="Yoshiki S."/>
            <person name="Yoshihara R."/>
            <person name="Yukawa K."/>
            <person name="Zhong H."/>
            <person name="Yano M."/>
            <person name="Yuan Q."/>
            <person name="Ouyang S."/>
            <person name="Liu J."/>
            <person name="Jones K.M."/>
            <person name="Gansberger K."/>
            <person name="Moffat K."/>
            <person name="Hill J."/>
            <person name="Bera J."/>
            <person name="Fadrosh D."/>
            <person name="Jin S."/>
            <person name="Johri S."/>
            <person name="Kim M."/>
            <person name="Overton L."/>
            <person name="Reardon M."/>
            <person name="Tsitrin T."/>
            <person name="Vuong H."/>
            <person name="Weaver B."/>
            <person name="Ciecko A."/>
            <person name="Tallon L."/>
            <person name="Jackson J."/>
            <person name="Pai G."/>
            <person name="Aken S.V."/>
            <person name="Utterback T."/>
            <person name="Reidmuller S."/>
            <person name="Feldblyum T."/>
            <person name="Hsiao J."/>
            <person name="Zismann V."/>
            <person name="Iobst S."/>
            <person name="de Vazeille A.R."/>
            <person name="Buell C.R."/>
            <person name="Ying K."/>
            <person name="Li Y."/>
            <person name="Lu T."/>
            <person name="Huang Y."/>
            <person name="Zhao Q."/>
            <person name="Feng Q."/>
            <person name="Zhang L."/>
            <person name="Zhu J."/>
            <person name="Weng Q."/>
            <person name="Mu J."/>
            <person name="Lu Y."/>
            <person name="Fan D."/>
            <person name="Liu Y."/>
            <person name="Guan J."/>
            <person name="Zhang Y."/>
            <person name="Yu S."/>
            <person name="Liu X."/>
            <person name="Zhang Y."/>
            <person name="Hong G."/>
            <person name="Han B."/>
            <person name="Choisne N."/>
            <person name="Demange N."/>
            <person name="Orjeda G."/>
            <person name="Samain S."/>
            <person name="Cattolico L."/>
            <person name="Pelletier E."/>
            <person name="Couloux A."/>
            <person name="Segurens B."/>
            <person name="Wincker P."/>
            <person name="D'Hont A."/>
            <person name="Scarpelli C."/>
            <person name="Weissenbach J."/>
            <person name="Salanoubat M."/>
            <person name="Quetier F."/>
            <person name="Yu Y."/>
            <person name="Kim H.R."/>
            <person name="Rambo T."/>
            <person name="Currie J."/>
            <person name="Collura K."/>
            <person name="Luo M."/>
            <person name="Yang T."/>
            <person name="Ammiraju J.S.S."/>
            <person name="Engler F."/>
            <person name="Soderlund C."/>
            <person name="Wing R.A."/>
            <person name="Palmer L.E."/>
            <person name="de la Bastide M."/>
            <person name="Spiegel L."/>
            <person name="Nascimento L."/>
            <person name="Zutavern T."/>
            <person name="O'Shaughnessy A."/>
            <person name="Dike S."/>
            <person name="Dedhia N."/>
            <person name="Preston R."/>
            <person name="Balija V."/>
            <person name="McCombie W.R."/>
            <person name="Chow T."/>
            <person name="Chen H."/>
            <person name="Chung M."/>
            <person name="Chen C."/>
            <person name="Shaw J."/>
            <person name="Wu H."/>
            <person name="Hsiao K."/>
            <person name="Chao Y."/>
            <person name="Chu M."/>
            <person name="Cheng C."/>
            <person name="Hour A."/>
            <person name="Lee P."/>
            <person name="Lin S."/>
            <person name="Lin Y."/>
            <person name="Liou J."/>
            <person name="Liu S."/>
            <person name="Hsing Y."/>
            <person name="Raghuvanshi S."/>
            <person name="Mohanty A."/>
            <person name="Bharti A.K."/>
            <person name="Gaur A."/>
            <person name="Gupta V."/>
            <person name="Kumar D."/>
            <person name="Ravi V."/>
            <person name="Vij S."/>
            <person name="Kapur A."/>
            <person name="Khurana P."/>
            <person name="Khurana P."/>
            <person name="Khurana J.P."/>
            <person name="Tyagi A.K."/>
            <person name="Gaikwad K."/>
            <person name="Singh A."/>
            <person name="Dalal V."/>
            <person name="Srivastava S."/>
            <person name="Dixit A."/>
            <person name="Pal A.K."/>
            <person name="Ghazi I.A."/>
            <person name="Yadav M."/>
            <person name="Pandit A."/>
            <person name="Bhargava A."/>
            <person name="Sureshbabu K."/>
            <person name="Batra K."/>
            <person name="Sharma T.R."/>
            <person name="Mohapatra T."/>
            <person name="Singh N.K."/>
            <person name="Messing J."/>
            <person name="Nelson A.B."/>
            <person name="Fuks G."/>
            <person name="Kavchok S."/>
            <person name="Keizer G."/>
            <person name="Linton E."/>
            <person name="Llaca V."/>
            <person name="Song R."/>
            <person name="Tanyolac B."/>
            <person name="Young S."/>
            <person name="Ho-Il K."/>
            <person name="Hahn J.H."/>
            <person name="Sangsakoo G."/>
            <person name="Vanavichit A."/>
            <person name="de Mattos Luiz.A.T."/>
            <person name="Zimmer P.D."/>
            <person name="Malone G."/>
            <person name="Dellagostin O."/>
            <person name="de Oliveira A.C."/>
            <person name="Bevan M."/>
            <person name="Bancroft I."/>
            <person name="Minx P."/>
            <person name="Cordum H."/>
            <person name="Wilson R."/>
            <person name="Cheng Z."/>
            <person name="Jin W."/>
            <person name="Jiang J."/>
            <person name="Leong S.A."/>
            <person name="Iwama H."/>
            <person name="Gojobori T."/>
            <person name="Itoh T."/>
            <person name="Niimura Y."/>
            <person name="Fujii Y."/>
            <person name="Habara T."/>
            <person name="Sakai H."/>
            <person name="Sato Y."/>
            <person name="Wilson G."/>
            <person name="Kumar K."/>
            <person name="McCouch S."/>
            <person name="Juretic N."/>
            <person name="Hoen D."/>
            <person name="Wright S."/>
            <person name="Bruskiewich R."/>
            <person name="Bureau T."/>
            <person name="Miyao A."/>
            <person name="Hirochika H."/>
            <person name="Nishikawa T."/>
            <person name="Kadowaki K."/>
            <person name="Sugiura M."/>
            <person name="Burr B."/>
            <person name="Sasaki T."/>
        </authorList>
    </citation>
    <scope>NUCLEOTIDE SEQUENCE [LARGE SCALE GENOMIC DNA]</scope>
    <source>
        <strain evidence="3">cv. Nipponbare</strain>
    </source>
</reference>
<sequence>MTFSPASWPHPTTRNWNRHHHQQRHRMSGCPRTSGPSPLVADQQSKSPTATVFHWTPQCHCLRNRVATTPSNGPACCSRAVVIPRALSLPCEQELLLMSAR</sequence>
<proteinExistence type="predicted"/>
<feature type="compositionally biased region" description="Polar residues" evidence="1">
    <location>
        <begin position="1"/>
        <end position="13"/>
    </location>
</feature>
<reference evidence="2 3" key="3">
    <citation type="journal article" date="2013" name="Rice">
        <title>Improvement of the Oryza sativa Nipponbare reference genome using next generation sequence and optical map data.</title>
        <authorList>
            <person name="Kawahara Y."/>
            <person name="de la Bastide M."/>
            <person name="Hamilton J.P."/>
            <person name="Kanamori H."/>
            <person name="McCombie W.R."/>
            <person name="Ouyang S."/>
            <person name="Schwartz D.C."/>
            <person name="Tanaka T."/>
            <person name="Wu J."/>
            <person name="Zhou S."/>
            <person name="Childs K.L."/>
            <person name="Davidson R.M."/>
            <person name="Lin H."/>
            <person name="Quesada-Ocampo L."/>
            <person name="Vaillancourt B."/>
            <person name="Sakai H."/>
            <person name="Lee S.S."/>
            <person name="Kim J."/>
            <person name="Numa H."/>
            <person name="Itoh T."/>
            <person name="Buell C.R."/>
            <person name="Matsumoto T."/>
        </authorList>
    </citation>
    <scope>NUCLEOTIDE SEQUENCE [LARGE SCALE GENOMIC DNA]</scope>
    <source>
        <strain evidence="3">cv. Nipponbare</strain>
    </source>
</reference>
<evidence type="ECO:0000313" key="2">
    <source>
        <dbReference type="EMBL" id="BAS84279.1"/>
    </source>
</evidence>
<protein>
    <submittedName>
        <fullName evidence="2">Os03g0360401 protein</fullName>
    </submittedName>
</protein>
<dbReference type="AlphaFoldDB" id="A0A0P0VXP9"/>
<keyword evidence="3" id="KW-1185">Reference proteome</keyword>
<reference evidence="2 3" key="2">
    <citation type="journal article" date="2013" name="Plant Cell Physiol.">
        <title>Rice Annotation Project Database (RAP-DB): an integrative and interactive database for rice genomics.</title>
        <authorList>
            <person name="Sakai H."/>
            <person name="Lee S.S."/>
            <person name="Tanaka T."/>
            <person name="Numa H."/>
            <person name="Kim J."/>
            <person name="Kawahara Y."/>
            <person name="Wakimoto H."/>
            <person name="Yang C.C."/>
            <person name="Iwamoto M."/>
            <person name="Abe T."/>
            <person name="Yamada Y."/>
            <person name="Muto A."/>
            <person name="Inokuchi H."/>
            <person name="Ikemura T."/>
            <person name="Matsumoto T."/>
            <person name="Sasaki T."/>
            <person name="Itoh T."/>
        </authorList>
    </citation>
    <scope>NUCLEOTIDE SEQUENCE [LARGE SCALE GENOMIC DNA]</scope>
    <source>
        <strain evidence="3">cv. Nipponbare</strain>
    </source>
</reference>
<dbReference type="SMR" id="A0A0P0VXP9"/>
<gene>
    <name evidence="2" type="ordered locus">Os03g0360401</name>
    <name evidence="2" type="ORF">OSNPB_030360401</name>
</gene>
<accession>A0A0P0VXP9</accession>
<name>A0A0P0VXP9_ORYSJ</name>
<dbReference type="EMBL" id="AP014959">
    <property type="protein sequence ID" value="BAS84279.1"/>
    <property type="molecule type" value="Genomic_DNA"/>
</dbReference>
<dbReference type="PaxDb" id="39947-A0A0P0VXP9"/>
<dbReference type="Proteomes" id="UP000059680">
    <property type="component" value="Chromosome 3"/>
</dbReference>
<organism evidence="2 3">
    <name type="scientific">Oryza sativa subsp. japonica</name>
    <name type="common">Rice</name>
    <dbReference type="NCBI Taxonomy" id="39947"/>
    <lineage>
        <taxon>Eukaryota</taxon>
        <taxon>Viridiplantae</taxon>
        <taxon>Streptophyta</taxon>
        <taxon>Embryophyta</taxon>
        <taxon>Tracheophyta</taxon>
        <taxon>Spermatophyta</taxon>
        <taxon>Magnoliopsida</taxon>
        <taxon>Liliopsida</taxon>
        <taxon>Poales</taxon>
        <taxon>Poaceae</taxon>
        <taxon>BOP clade</taxon>
        <taxon>Oryzoideae</taxon>
        <taxon>Oryzeae</taxon>
        <taxon>Oryzinae</taxon>
        <taxon>Oryza</taxon>
        <taxon>Oryza sativa</taxon>
    </lineage>
</organism>
<feature type="compositionally biased region" description="Basic residues" evidence="1">
    <location>
        <begin position="16"/>
        <end position="27"/>
    </location>
</feature>
<evidence type="ECO:0000256" key="1">
    <source>
        <dbReference type="SAM" id="MobiDB-lite"/>
    </source>
</evidence>
<evidence type="ECO:0000313" key="3">
    <source>
        <dbReference type="Proteomes" id="UP000059680"/>
    </source>
</evidence>
<feature type="region of interest" description="Disordered" evidence="1">
    <location>
        <begin position="1"/>
        <end position="47"/>
    </location>
</feature>
<dbReference type="InParanoid" id="A0A0P0VXP9"/>